<dbReference type="Gene3D" id="3.40.50.10110">
    <property type="entry name" value="DNA polymerase III subunit chi"/>
    <property type="match status" value="1"/>
</dbReference>
<dbReference type="Pfam" id="PF04364">
    <property type="entry name" value="DNA_pol3_chi"/>
    <property type="match status" value="1"/>
</dbReference>
<evidence type="ECO:0000313" key="1">
    <source>
        <dbReference type="EMBL" id="QAB15870.1"/>
    </source>
</evidence>
<proteinExistence type="predicted"/>
<dbReference type="InterPro" id="IPR036768">
    <property type="entry name" value="PolIII_chi_sf"/>
</dbReference>
<organism evidence="1 2">
    <name type="scientific">Hydrogenovibrio thermophilus</name>
    <dbReference type="NCBI Taxonomy" id="265883"/>
    <lineage>
        <taxon>Bacteria</taxon>
        <taxon>Pseudomonadati</taxon>
        <taxon>Pseudomonadota</taxon>
        <taxon>Gammaproteobacteria</taxon>
        <taxon>Thiotrichales</taxon>
        <taxon>Piscirickettsiaceae</taxon>
        <taxon>Hydrogenovibrio</taxon>
    </lineage>
</organism>
<keyword evidence="2" id="KW-1185">Reference proteome</keyword>
<dbReference type="SUPFAM" id="SSF102400">
    <property type="entry name" value="DNA polymerase III chi subunit"/>
    <property type="match status" value="1"/>
</dbReference>
<reference evidence="1 2" key="1">
    <citation type="journal article" date="2018" name="Environ. Microbiol.">
        <title>Genomes of ubiquitous marine and hypersaline Hydrogenovibrio, Thiomicrorhabdus and Thiomicrospira spp. encode a diversity of mechanisms to sustain chemolithoautotrophy in heterogeneous environments.</title>
        <authorList>
            <person name="Scott K.M."/>
            <person name="Williams J."/>
            <person name="Porter C.M.B."/>
            <person name="Russel S."/>
            <person name="Harmer T.L."/>
            <person name="Paul J.H."/>
            <person name="Antonen K.M."/>
            <person name="Bridges M.K."/>
            <person name="Camper G.J."/>
            <person name="Campla C.K."/>
            <person name="Casella L.G."/>
            <person name="Chase E."/>
            <person name="Conrad J.W."/>
            <person name="Cruz M.C."/>
            <person name="Dunlap D.S."/>
            <person name="Duran L."/>
            <person name="Fahsbender E.M."/>
            <person name="Goldsmith D.B."/>
            <person name="Keeley R.F."/>
            <person name="Kondoff M.R."/>
            <person name="Kussy B.I."/>
            <person name="Lane M.K."/>
            <person name="Lawler S."/>
            <person name="Leigh B.A."/>
            <person name="Lewis C."/>
            <person name="Lostal L.M."/>
            <person name="Marking D."/>
            <person name="Mancera P.A."/>
            <person name="McClenthan E.C."/>
            <person name="McIntyre E.A."/>
            <person name="Mine J.A."/>
            <person name="Modi S."/>
            <person name="Moore B.D."/>
            <person name="Morgan W.A."/>
            <person name="Nelson K.M."/>
            <person name="Nguyen K.N."/>
            <person name="Ogburn N."/>
            <person name="Parrino D.G."/>
            <person name="Pedapudi A.D."/>
            <person name="Pelham R.P."/>
            <person name="Preece A.M."/>
            <person name="Rampersad E.A."/>
            <person name="Richardson J.C."/>
            <person name="Rodgers C.M."/>
            <person name="Schaffer B.L."/>
            <person name="Sheridan N.E."/>
            <person name="Solone M.R."/>
            <person name="Staley Z.R."/>
            <person name="Tabuchi M."/>
            <person name="Waide R.J."/>
            <person name="Wanjugi P.W."/>
            <person name="Young S."/>
            <person name="Clum A."/>
            <person name="Daum C."/>
            <person name="Huntemann M."/>
            <person name="Ivanova N."/>
            <person name="Kyrpides N."/>
            <person name="Mikhailova N."/>
            <person name="Palaniappan K."/>
            <person name="Pillay M."/>
            <person name="Reddy T.B.K."/>
            <person name="Shapiro N."/>
            <person name="Stamatis D."/>
            <person name="Varghese N."/>
            <person name="Woyke T."/>
            <person name="Boden R."/>
            <person name="Freyermuth S.K."/>
            <person name="Kerfeld C.A."/>
        </authorList>
    </citation>
    <scope>NUCLEOTIDE SEQUENCE [LARGE SCALE GENOMIC DNA]</scope>
    <source>
        <strain evidence="1 2">JR-2</strain>
    </source>
</reference>
<dbReference type="GO" id="GO:0003677">
    <property type="term" value="F:DNA binding"/>
    <property type="evidence" value="ECO:0007669"/>
    <property type="project" value="InterPro"/>
</dbReference>
<evidence type="ECO:0000313" key="2">
    <source>
        <dbReference type="Proteomes" id="UP000285478"/>
    </source>
</evidence>
<dbReference type="PANTHER" id="PTHR38767:SF1">
    <property type="entry name" value="DNA POLYMERASE III SUBUNIT CHI"/>
    <property type="match status" value="1"/>
</dbReference>
<dbReference type="GO" id="GO:0006260">
    <property type="term" value="P:DNA replication"/>
    <property type="evidence" value="ECO:0007669"/>
    <property type="project" value="InterPro"/>
</dbReference>
<dbReference type="RefSeq" id="WP_127119371.1">
    <property type="nucleotide sequence ID" value="NZ_CP035033.1"/>
</dbReference>
<gene>
    <name evidence="1" type="ORF">EPV75_09385</name>
</gene>
<dbReference type="AlphaFoldDB" id="A0A410H4Y9"/>
<dbReference type="PANTHER" id="PTHR38767">
    <property type="entry name" value="DNA POLYMERASE III SUBUNIT CHI"/>
    <property type="match status" value="1"/>
</dbReference>
<dbReference type="InterPro" id="IPR007459">
    <property type="entry name" value="DNA_pol3_chi"/>
</dbReference>
<dbReference type="Proteomes" id="UP000285478">
    <property type="component" value="Chromosome"/>
</dbReference>
<dbReference type="EMBL" id="CP035033">
    <property type="protein sequence ID" value="QAB15870.1"/>
    <property type="molecule type" value="Genomic_DNA"/>
</dbReference>
<dbReference type="KEGG" id="htr:EPV75_09385"/>
<accession>A0A410H4Y9</accession>
<protein>
    <submittedName>
        <fullName evidence="1">DNA polymerase III subunit chi</fullName>
    </submittedName>
</protein>
<name>A0A410H4Y9_9GAMM</name>
<sequence>MSGEQDVVFYVLSSDGDAEREAFIAKLVNKIHRENRLCDIRFDEEQARTRFDTQLWQYQPQAFIPHVLGEEVNELAAPIRLWSENIAQPCQDVLLNIHPVFPETFEQYRRTIEVLDQSERLIQMGRERWKTYKAKGFEPVVHKI</sequence>
<dbReference type="GO" id="GO:0032298">
    <property type="term" value="P:positive regulation of DNA-templated DNA replication initiation"/>
    <property type="evidence" value="ECO:0007669"/>
    <property type="project" value="TreeGrafter"/>
</dbReference>
<dbReference type="GO" id="GO:0003887">
    <property type="term" value="F:DNA-directed DNA polymerase activity"/>
    <property type="evidence" value="ECO:0007669"/>
    <property type="project" value="InterPro"/>
</dbReference>